<proteinExistence type="predicted"/>
<reference evidence="1" key="1">
    <citation type="submission" date="2023-03" db="EMBL/GenBank/DDBJ databases">
        <title>Massive genome expansion in bonnet fungi (Mycena s.s.) driven by repeated elements and novel gene families across ecological guilds.</title>
        <authorList>
            <consortium name="Lawrence Berkeley National Laboratory"/>
            <person name="Harder C.B."/>
            <person name="Miyauchi S."/>
            <person name="Viragh M."/>
            <person name="Kuo A."/>
            <person name="Thoen E."/>
            <person name="Andreopoulos B."/>
            <person name="Lu D."/>
            <person name="Skrede I."/>
            <person name="Drula E."/>
            <person name="Henrissat B."/>
            <person name="Morin E."/>
            <person name="Kohler A."/>
            <person name="Barry K."/>
            <person name="LaButti K."/>
            <person name="Morin E."/>
            <person name="Salamov A."/>
            <person name="Lipzen A."/>
            <person name="Mereny Z."/>
            <person name="Hegedus B."/>
            <person name="Baldrian P."/>
            <person name="Stursova M."/>
            <person name="Weitz H."/>
            <person name="Taylor A."/>
            <person name="Grigoriev I.V."/>
            <person name="Nagy L.G."/>
            <person name="Martin F."/>
            <person name="Kauserud H."/>
        </authorList>
    </citation>
    <scope>NUCLEOTIDE SEQUENCE</scope>
    <source>
        <strain evidence="1">CBHHK173m</strain>
    </source>
</reference>
<evidence type="ECO:0000313" key="1">
    <source>
        <dbReference type="EMBL" id="KAJ7074822.1"/>
    </source>
</evidence>
<dbReference type="EMBL" id="JARJCN010000110">
    <property type="protein sequence ID" value="KAJ7074822.1"/>
    <property type="molecule type" value="Genomic_DNA"/>
</dbReference>
<name>A0AAD6TT16_9AGAR</name>
<protein>
    <submittedName>
        <fullName evidence="1">Uncharacterized protein</fullName>
    </submittedName>
</protein>
<evidence type="ECO:0000313" key="2">
    <source>
        <dbReference type="Proteomes" id="UP001222325"/>
    </source>
</evidence>
<accession>A0AAD6TT16</accession>
<comment type="caution">
    <text evidence="1">The sequence shown here is derived from an EMBL/GenBank/DDBJ whole genome shotgun (WGS) entry which is preliminary data.</text>
</comment>
<gene>
    <name evidence="1" type="ORF">B0H15DRAFT_957016</name>
</gene>
<dbReference type="AlphaFoldDB" id="A0AAD6TT16"/>
<organism evidence="1 2">
    <name type="scientific">Mycena belliarum</name>
    <dbReference type="NCBI Taxonomy" id="1033014"/>
    <lineage>
        <taxon>Eukaryota</taxon>
        <taxon>Fungi</taxon>
        <taxon>Dikarya</taxon>
        <taxon>Basidiomycota</taxon>
        <taxon>Agaricomycotina</taxon>
        <taxon>Agaricomycetes</taxon>
        <taxon>Agaricomycetidae</taxon>
        <taxon>Agaricales</taxon>
        <taxon>Marasmiineae</taxon>
        <taxon>Mycenaceae</taxon>
        <taxon>Mycena</taxon>
    </lineage>
</organism>
<sequence length="157" mass="17262">MAKDGKILRSRSYWADFHQARAARRARANGTFHDHNSLGPLQAQAPIYTFVPNRVAPLVTVVQNNGTLVTRPMAILDVDLVEPGPARAPVPAALTEIGILTHRRRAVAIADRAKMRLRQRPSDDEVLLARLASCPSMIKGRKAEVKKARDRASARAS</sequence>
<keyword evidence="2" id="KW-1185">Reference proteome</keyword>
<dbReference type="Proteomes" id="UP001222325">
    <property type="component" value="Unassembled WGS sequence"/>
</dbReference>